<dbReference type="CDD" id="cd01335">
    <property type="entry name" value="Radical_SAM"/>
    <property type="match status" value="1"/>
</dbReference>
<gene>
    <name evidence="9" type="ORF">GPM918_LOCUS44633</name>
    <name evidence="10" type="ORF">SRO942_LOCUS46579</name>
</gene>
<dbReference type="InterPro" id="IPR058240">
    <property type="entry name" value="rSAM_sf"/>
</dbReference>
<accession>A0A816DFL1</accession>
<dbReference type="InterPro" id="IPR007197">
    <property type="entry name" value="rSAM"/>
</dbReference>
<dbReference type="InterPro" id="IPR051196">
    <property type="entry name" value="RSAD2/Viperin_antiviral"/>
</dbReference>
<organism evidence="9 11">
    <name type="scientific">Didymodactylos carnosus</name>
    <dbReference type="NCBI Taxonomy" id="1234261"/>
    <lineage>
        <taxon>Eukaryota</taxon>
        <taxon>Metazoa</taxon>
        <taxon>Spiralia</taxon>
        <taxon>Gnathifera</taxon>
        <taxon>Rotifera</taxon>
        <taxon>Eurotatoria</taxon>
        <taxon>Bdelloidea</taxon>
        <taxon>Philodinida</taxon>
        <taxon>Philodinidae</taxon>
        <taxon>Didymodactylos</taxon>
    </lineage>
</organism>
<proteinExistence type="predicted"/>
<dbReference type="GO" id="GO:0046872">
    <property type="term" value="F:metal ion binding"/>
    <property type="evidence" value="ECO:0007669"/>
    <property type="project" value="UniProtKB-KW"/>
</dbReference>
<keyword evidence="3" id="KW-0949">S-adenosyl-L-methionine</keyword>
<feature type="domain" description="Radical SAM core" evidence="8">
    <location>
        <begin position="2"/>
        <end position="100"/>
    </location>
</feature>
<dbReference type="Proteomes" id="UP000681722">
    <property type="component" value="Unassembled WGS sequence"/>
</dbReference>
<evidence type="ECO:0000259" key="8">
    <source>
        <dbReference type="PROSITE" id="PS51918"/>
    </source>
</evidence>
<protein>
    <recommendedName>
        <fullName evidence="8">Radical SAM core domain-containing protein</fullName>
    </recommendedName>
</protein>
<dbReference type="SUPFAM" id="SSF102114">
    <property type="entry name" value="Radical SAM enzymes"/>
    <property type="match status" value="1"/>
</dbReference>
<dbReference type="PROSITE" id="PS51918">
    <property type="entry name" value="RADICAL_SAM"/>
    <property type="match status" value="1"/>
</dbReference>
<dbReference type="AlphaFoldDB" id="A0A816DFL1"/>
<evidence type="ECO:0000313" key="9">
    <source>
        <dbReference type="EMBL" id="CAF1635724.1"/>
    </source>
</evidence>
<dbReference type="GO" id="GO:0051539">
    <property type="term" value="F:4 iron, 4 sulfur cluster binding"/>
    <property type="evidence" value="ECO:0007669"/>
    <property type="project" value="UniProtKB-KW"/>
</dbReference>
<keyword evidence="4" id="KW-0479">Metal-binding</keyword>
<evidence type="ECO:0000256" key="5">
    <source>
        <dbReference type="ARBA" id="ARBA00023004"/>
    </source>
</evidence>
<keyword evidence="6" id="KW-0411">Iron-sulfur</keyword>
<evidence type="ECO:0000256" key="1">
    <source>
        <dbReference type="ARBA" id="ARBA00001966"/>
    </source>
</evidence>
<evidence type="ECO:0000256" key="6">
    <source>
        <dbReference type="ARBA" id="ARBA00023014"/>
    </source>
</evidence>
<reference evidence="9" key="1">
    <citation type="submission" date="2021-02" db="EMBL/GenBank/DDBJ databases">
        <authorList>
            <person name="Nowell W R."/>
        </authorList>
    </citation>
    <scope>NUCLEOTIDE SEQUENCE</scope>
</reference>
<keyword evidence="5" id="KW-0408">Iron</keyword>
<dbReference type="EMBL" id="CAJOBC010113546">
    <property type="protein sequence ID" value="CAF4540787.1"/>
    <property type="molecule type" value="Genomic_DNA"/>
</dbReference>
<keyword evidence="7" id="KW-0051">Antiviral defense</keyword>
<dbReference type="EMBL" id="CAJNOQ010045261">
    <property type="protein sequence ID" value="CAF1635724.1"/>
    <property type="molecule type" value="Genomic_DNA"/>
</dbReference>
<dbReference type="OrthoDB" id="549750at2759"/>
<evidence type="ECO:0000256" key="3">
    <source>
        <dbReference type="ARBA" id="ARBA00022691"/>
    </source>
</evidence>
<comment type="caution">
    <text evidence="9">The sequence shown here is derived from an EMBL/GenBank/DDBJ whole genome shotgun (WGS) entry which is preliminary data.</text>
</comment>
<dbReference type="InterPro" id="IPR013785">
    <property type="entry name" value="Aldolase_TIM"/>
</dbReference>
<evidence type="ECO:0000256" key="4">
    <source>
        <dbReference type="ARBA" id="ARBA00022723"/>
    </source>
</evidence>
<dbReference type="PANTHER" id="PTHR21339:SF0">
    <property type="entry name" value="S-ADENOSYLMETHIONINE-DEPENDENT NUCLEOTIDE DEHYDRATASE RSAD2"/>
    <property type="match status" value="1"/>
</dbReference>
<dbReference type="GO" id="GO:0003824">
    <property type="term" value="F:catalytic activity"/>
    <property type="evidence" value="ECO:0007669"/>
    <property type="project" value="InterPro"/>
</dbReference>
<dbReference type="Proteomes" id="UP000663829">
    <property type="component" value="Unassembled WGS sequence"/>
</dbReference>
<dbReference type="Pfam" id="PF04055">
    <property type="entry name" value="Radical_SAM"/>
    <property type="match status" value="1"/>
</dbReference>
<comment type="cofactor">
    <cofactor evidence="1">
        <name>[4Fe-4S] cluster</name>
        <dbReference type="ChEBI" id="CHEBI:49883"/>
    </cofactor>
</comment>
<dbReference type="GO" id="GO:0051607">
    <property type="term" value="P:defense response to virus"/>
    <property type="evidence" value="ECO:0007669"/>
    <property type="project" value="UniProtKB-KW"/>
</dbReference>
<dbReference type="SFLD" id="SFLDS00029">
    <property type="entry name" value="Radical_SAM"/>
    <property type="match status" value="1"/>
</dbReference>
<dbReference type="PANTHER" id="PTHR21339">
    <property type="entry name" value="RADICAL S-ADENOSYL METHIONINE DOMAIN-CONTAINING PROTEIN 2"/>
    <property type="match status" value="1"/>
</dbReference>
<evidence type="ECO:0000256" key="2">
    <source>
        <dbReference type="ARBA" id="ARBA00022485"/>
    </source>
</evidence>
<keyword evidence="2" id="KW-0004">4Fe-4S</keyword>
<name>A0A816DFL1_9BILA</name>
<dbReference type="Gene3D" id="3.20.20.70">
    <property type="entry name" value="Aldolase class I"/>
    <property type="match status" value="1"/>
</dbReference>
<sequence>MVKYQNIIPLSVNYHLTRACNYKCKFCFHMAITSDVLPLVQSKRGIKMLYDAGMKKINFSGGEPFCIQRGNFVGDLVKFSKELGLATSIVSNGSLTWQHH</sequence>
<evidence type="ECO:0000313" key="10">
    <source>
        <dbReference type="EMBL" id="CAF4540787.1"/>
    </source>
</evidence>
<evidence type="ECO:0000313" key="11">
    <source>
        <dbReference type="Proteomes" id="UP000663829"/>
    </source>
</evidence>
<keyword evidence="11" id="KW-1185">Reference proteome</keyword>
<evidence type="ECO:0000256" key="7">
    <source>
        <dbReference type="ARBA" id="ARBA00023118"/>
    </source>
</evidence>